<dbReference type="PANTHER" id="PTHR13466:SF19">
    <property type="entry name" value="NUCLEUS-VACUOLE JUNCTION PROTEIN 2"/>
    <property type="match status" value="1"/>
</dbReference>
<feature type="compositionally biased region" description="Polar residues" evidence="9">
    <location>
        <begin position="299"/>
        <end position="313"/>
    </location>
</feature>
<feature type="domain" description="SMP-LTD" evidence="11">
    <location>
        <begin position="427"/>
        <end position="618"/>
    </location>
</feature>
<feature type="region of interest" description="Disordered" evidence="9">
    <location>
        <begin position="186"/>
        <end position="231"/>
    </location>
</feature>
<feature type="compositionally biased region" description="Low complexity" evidence="9">
    <location>
        <begin position="907"/>
        <end position="933"/>
    </location>
</feature>
<dbReference type="GO" id="GO:0005789">
    <property type="term" value="C:endoplasmic reticulum membrane"/>
    <property type="evidence" value="ECO:0007669"/>
    <property type="project" value="UniProtKB-SubCell"/>
</dbReference>
<feature type="compositionally biased region" description="Basic and acidic residues" evidence="9">
    <location>
        <begin position="81"/>
        <end position="90"/>
    </location>
</feature>
<feature type="compositionally biased region" description="Basic and acidic residues" evidence="9">
    <location>
        <begin position="1112"/>
        <end position="1126"/>
    </location>
</feature>
<dbReference type="STRING" id="1280837.A0A316VMT8"/>
<dbReference type="PANTHER" id="PTHR13466">
    <property type="entry name" value="TEX2 PROTEIN-RELATED"/>
    <property type="match status" value="1"/>
</dbReference>
<evidence type="ECO:0000313" key="12">
    <source>
        <dbReference type="EMBL" id="PWN37713.1"/>
    </source>
</evidence>
<evidence type="ECO:0000256" key="8">
    <source>
        <dbReference type="ARBA" id="ARBA00023136"/>
    </source>
</evidence>
<feature type="compositionally biased region" description="Low complexity" evidence="9">
    <location>
        <begin position="729"/>
        <end position="738"/>
    </location>
</feature>
<feature type="region of interest" description="Disordered" evidence="9">
    <location>
        <begin position="1266"/>
        <end position="1544"/>
    </location>
</feature>
<feature type="compositionally biased region" description="Polar residues" evidence="9">
    <location>
        <begin position="644"/>
        <end position="668"/>
    </location>
</feature>
<evidence type="ECO:0000256" key="10">
    <source>
        <dbReference type="SAM" id="Phobius"/>
    </source>
</evidence>
<feature type="compositionally biased region" description="Polar residues" evidence="9">
    <location>
        <begin position="676"/>
        <end position="687"/>
    </location>
</feature>
<sequence length="1544" mass="164990">MSILSTLAYYRTAVFYYIFGGITFLPLCAAVVFIHFWLTAPPYEAKSNVEDLGDVIGEGELSEERKKQALDLAIWNQKAEKEAEERKGKESEEESTSTAIPGAARRVNPPVPQKRPHRAGWLTVRRHFQNDGVNLALKDAAQQAAKKSNAQAAKAAAATANNGADAKSQGYMSSVYKSVLNFRNKDPAKGPLLDANRGRESPSDRPSGSSTPEQTPLDRPPTSISSTSKNSNNSLAAAQASAAKETFYCILKGPILYLYSSADPSNPETECHAAIDLRGKRISIFVAHEGDTMGEPIPESSSEAMSTNTSTDSIMAKRKDKGAQTSSSKRPTKRAFVRDGELFVKRNAIRIVSMGGAGMVTSEKVRFAEWFVFAKNAYQLEDWYHAFISASLLPEGLHADQELDLVGSVFSNEDMTNLLANLDNVPDPIPLRWLNAMVGRIFFSIYKTAWLEDYITHKFRKKISRVRTPGFLSDIRVREIDLGHTAPAFSRPMLKSLTGDGEASMEVSVHYRGSLRLTISTVLTISLGSRFKQYNVSLVLAVILNSLEGNLLLHIKPPPSNRLWFGFTKLPTMDISVEPVVSERKVQWSMVKRLIEGRIRELMTESLVVPNMDDIPFFDTRSFDQRGGIWSDAAKGAQKMDLDTVTNDEPTSLSADVDVQRQSKSTPASVLDMSTEDSTLGSSSAVDTNDGKYLRNRSMTGDASHSESALLSASPAAAGLSSLLARDQAASSGSTSTGAGKGPSKRRSWFVGRSHSPSRAPGGRKSNLQHSSLAWGSASLSTGDDALTHERNKPSISSSIGEQGNETDTSTAESQLDAHESDAYPESEQADPESQGDAFTRQDDIPAVQIHGMDIEGEGDEEDFNDAMFTAKAEHFNDSSEDTAMEHTQTPDIAPTPPPHVPPRPPIKTTGSSSFLPPPSRSARPSPVSSASVDQEQQRSPAMQSLASIQKERYSGTPTQAHTADEAHSRSAATQAALLHGWNKAKASMADRDSRQAAAKEAKDAFKRGWANWNAKRSGQGMSNAGVDTILTSSDRLGESGPSRSSTITTPSSETGWLASSPEDPASLGVGFDGHGLNTSPSILSLDNTRTHDETLTPTSSRASSVVGRRQPYREHRADRLKKDTEPTTSRPSSSASSIRSFDQSALQPPPVPARDNEVGESKQAMPNGGSIPAPYVAEGDAWDAETPSLTAPVPAAHRDSHTEARTNLSSSPVTARRSNAAVSGSPGSGTGVTLSSSADGQGKPSYFLPGQATATIGLSGVDLPSLPAHDTPSAQVTVPVRAKEGESSEIQRRGSGTSVSREPKVTSPDRRMSRTSIGAQELPQAGSPDGATTSPSMQPKGIKQQPIRATMMTVPGIPSMQKAGPQSFEAPKPVVEASPKGRTSNLSDQPLGGGGSPRLGLGDLMSRIPSFGTASTAGQSESIAAPLSENGGGPSAPPSVSSVSVQDNTVTPALNDVESIKEESEKSTTTKSLEGTDSALQSAVEGPSVEEVKDQEPKEDTTPSSKRPVPIPPTLPRRLSVAERLESTVKPAKTDDDDQSKDL</sequence>
<dbReference type="RefSeq" id="XP_025358015.1">
    <property type="nucleotide sequence ID" value="XM_025501196.1"/>
</dbReference>
<proteinExistence type="predicted"/>
<evidence type="ECO:0000256" key="6">
    <source>
        <dbReference type="ARBA" id="ARBA00023055"/>
    </source>
</evidence>
<keyword evidence="7" id="KW-0446">Lipid-binding</keyword>
<comment type="subcellular location">
    <subcellularLocation>
        <location evidence="1">Endoplasmic reticulum membrane</location>
    </subcellularLocation>
</comment>
<keyword evidence="6" id="KW-0445">Lipid transport</keyword>
<dbReference type="GO" id="GO:0008289">
    <property type="term" value="F:lipid binding"/>
    <property type="evidence" value="ECO:0007669"/>
    <property type="project" value="UniProtKB-KW"/>
</dbReference>
<keyword evidence="5 10" id="KW-1133">Transmembrane helix</keyword>
<dbReference type="GO" id="GO:1990456">
    <property type="term" value="P:mitochondrion-endoplasmic reticulum membrane tethering"/>
    <property type="evidence" value="ECO:0007669"/>
    <property type="project" value="TreeGrafter"/>
</dbReference>
<keyword evidence="8 10" id="KW-0472">Membrane</keyword>
<dbReference type="CDD" id="cd21675">
    <property type="entry name" value="SMP_TEX2"/>
    <property type="match status" value="1"/>
</dbReference>
<evidence type="ECO:0000256" key="7">
    <source>
        <dbReference type="ARBA" id="ARBA00023121"/>
    </source>
</evidence>
<feature type="region of interest" description="Disordered" evidence="9">
    <location>
        <begin position="729"/>
        <end position="770"/>
    </location>
</feature>
<dbReference type="Pfam" id="PF10296">
    <property type="entry name" value="MMM1"/>
    <property type="match status" value="1"/>
</dbReference>
<dbReference type="Proteomes" id="UP000245771">
    <property type="component" value="Unassembled WGS sequence"/>
</dbReference>
<feature type="compositionally biased region" description="Basic and acidic residues" evidence="9">
    <location>
        <begin position="1491"/>
        <end position="1502"/>
    </location>
</feature>
<dbReference type="GO" id="GO:0032865">
    <property type="term" value="C:ERMES complex"/>
    <property type="evidence" value="ECO:0007669"/>
    <property type="project" value="TreeGrafter"/>
</dbReference>
<feature type="transmembrane region" description="Helical" evidence="10">
    <location>
        <begin position="12"/>
        <end position="38"/>
    </location>
</feature>
<feature type="region of interest" description="Disordered" evidence="9">
    <location>
        <begin position="81"/>
        <end position="120"/>
    </location>
</feature>
<evidence type="ECO:0000256" key="1">
    <source>
        <dbReference type="ARBA" id="ARBA00004586"/>
    </source>
</evidence>
<evidence type="ECO:0000256" key="2">
    <source>
        <dbReference type="ARBA" id="ARBA00022448"/>
    </source>
</evidence>
<name>A0A316VMT8_9BASI</name>
<feature type="compositionally biased region" description="Pro residues" evidence="9">
    <location>
        <begin position="894"/>
        <end position="906"/>
    </location>
</feature>
<dbReference type="EMBL" id="KZ819602">
    <property type="protein sequence ID" value="PWN37713.1"/>
    <property type="molecule type" value="Genomic_DNA"/>
</dbReference>
<evidence type="ECO:0000256" key="3">
    <source>
        <dbReference type="ARBA" id="ARBA00022692"/>
    </source>
</evidence>
<feature type="compositionally biased region" description="Polar residues" evidence="9">
    <location>
        <begin position="1413"/>
        <end position="1423"/>
    </location>
</feature>
<dbReference type="GO" id="GO:0015914">
    <property type="term" value="P:phospholipid transport"/>
    <property type="evidence" value="ECO:0007669"/>
    <property type="project" value="TreeGrafter"/>
</dbReference>
<feature type="compositionally biased region" description="Low complexity" evidence="9">
    <location>
        <begin position="1040"/>
        <end position="1056"/>
    </location>
</feature>
<protein>
    <recommendedName>
        <fullName evidence="11">SMP-LTD domain-containing protein</fullName>
    </recommendedName>
</protein>
<feature type="compositionally biased region" description="Polar residues" evidence="9">
    <location>
        <begin position="1077"/>
        <end position="1088"/>
    </location>
</feature>
<dbReference type="PROSITE" id="PS51847">
    <property type="entry name" value="SMP"/>
    <property type="match status" value="1"/>
</dbReference>
<evidence type="ECO:0000256" key="5">
    <source>
        <dbReference type="ARBA" id="ARBA00022989"/>
    </source>
</evidence>
<keyword evidence="3 10" id="KW-0812">Transmembrane</keyword>
<feature type="compositionally biased region" description="Basic and acidic residues" evidence="9">
    <location>
        <begin position="1302"/>
        <end position="1313"/>
    </location>
</feature>
<feature type="region of interest" description="Disordered" evidence="9">
    <location>
        <begin position="783"/>
        <end position="1247"/>
    </location>
</feature>
<keyword evidence="2" id="KW-0813">Transport</keyword>
<feature type="compositionally biased region" description="Polar residues" evidence="9">
    <location>
        <begin position="1206"/>
        <end position="1222"/>
    </location>
</feature>
<accession>A0A316VMT8</accession>
<feature type="compositionally biased region" description="Low complexity" evidence="9">
    <location>
        <begin position="1127"/>
        <end position="1141"/>
    </location>
</feature>
<feature type="region of interest" description="Disordered" evidence="9">
    <location>
        <begin position="644"/>
        <end position="700"/>
    </location>
</feature>
<evidence type="ECO:0000256" key="4">
    <source>
        <dbReference type="ARBA" id="ARBA00022824"/>
    </source>
</evidence>
<organism evidence="12 13">
    <name type="scientific">Meira miltonrushii</name>
    <dbReference type="NCBI Taxonomy" id="1280837"/>
    <lineage>
        <taxon>Eukaryota</taxon>
        <taxon>Fungi</taxon>
        <taxon>Dikarya</taxon>
        <taxon>Basidiomycota</taxon>
        <taxon>Ustilaginomycotina</taxon>
        <taxon>Exobasidiomycetes</taxon>
        <taxon>Exobasidiales</taxon>
        <taxon>Brachybasidiaceae</taxon>
        <taxon>Meira</taxon>
    </lineage>
</organism>
<reference evidence="12 13" key="1">
    <citation type="journal article" date="2018" name="Mol. Biol. Evol.">
        <title>Broad Genomic Sampling Reveals a Smut Pathogenic Ancestry of the Fungal Clade Ustilaginomycotina.</title>
        <authorList>
            <person name="Kijpornyongpan T."/>
            <person name="Mondo S.J."/>
            <person name="Barry K."/>
            <person name="Sandor L."/>
            <person name="Lee J."/>
            <person name="Lipzen A."/>
            <person name="Pangilinan J."/>
            <person name="LaButti K."/>
            <person name="Hainaut M."/>
            <person name="Henrissat B."/>
            <person name="Grigoriev I.V."/>
            <person name="Spatafora J.W."/>
            <person name="Aime M.C."/>
        </authorList>
    </citation>
    <scope>NUCLEOTIDE SEQUENCE [LARGE SCALE GENOMIC DNA]</scope>
    <source>
        <strain evidence="12 13">MCA 3882</strain>
    </source>
</reference>
<gene>
    <name evidence="12" type="ORF">FA14DRAFT_18230</name>
</gene>
<feature type="compositionally biased region" description="Basic and acidic residues" evidence="9">
    <location>
        <begin position="1459"/>
        <end position="1469"/>
    </location>
</feature>
<feature type="compositionally biased region" description="Polar residues" evidence="9">
    <location>
        <begin position="794"/>
        <end position="814"/>
    </location>
</feature>
<dbReference type="OrthoDB" id="26740at2759"/>
<dbReference type="InterPro" id="IPR031468">
    <property type="entry name" value="SMP_LBD"/>
</dbReference>
<feature type="compositionally biased region" description="Polar residues" evidence="9">
    <location>
        <begin position="204"/>
        <end position="214"/>
    </location>
</feature>
<feature type="compositionally biased region" description="Acidic residues" evidence="9">
    <location>
        <begin position="855"/>
        <end position="865"/>
    </location>
</feature>
<feature type="compositionally biased region" description="Basic and acidic residues" evidence="9">
    <location>
        <begin position="989"/>
        <end position="1007"/>
    </location>
</feature>
<keyword evidence="4" id="KW-0256">Endoplasmic reticulum</keyword>
<feature type="compositionally biased region" description="Polar residues" evidence="9">
    <location>
        <begin position="934"/>
        <end position="948"/>
    </location>
</feature>
<dbReference type="GeneID" id="37022977"/>
<evidence type="ECO:0000256" key="9">
    <source>
        <dbReference type="SAM" id="MobiDB-lite"/>
    </source>
</evidence>
<dbReference type="InParanoid" id="A0A316VMT8"/>
<keyword evidence="13" id="KW-1185">Reference proteome</keyword>
<dbReference type="InterPro" id="IPR019411">
    <property type="entry name" value="MMM1_dom"/>
</dbReference>
<feature type="compositionally biased region" description="Basic and acidic residues" evidence="9">
    <location>
        <begin position="1282"/>
        <end position="1293"/>
    </location>
</feature>
<evidence type="ECO:0000313" key="13">
    <source>
        <dbReference type="Proteomes" id="UP000245771"/>
    </source>
</evidence>
<evidence type="ECO:0000259" key="11">
    <source>
        <dbReference type="PROSITE" id="PS51847"/>
    </source>
</evidence>
<feature type="region of interest" description="Disordered" evidence="9">
    <location>
        <begin position="293"/>
        <end position="332"/>
    </location>
</feature>